<evidence type="ECO:0000313" key="3">
    <source>
        <dbReference type="EMBL" id="TCK05279.1"/>
    </source>
</evidence>
<feature type="domain" description="SPOR" evidence="1">
    <location>
        <begin position="33"/>
        <end position="100"/>
    </location>
</feature>
<dbReference type="Gene3D" id="2.40.160.100">
    <property type="match status" value="1"/>
</dbReference>
<gene>
    <name evidence="3" type="ORF">CLV27_0706</name>
</gene>
<dbReference type="Pfam" id="PF13372">
    <property type="entry name" value="Alginate_exp"/>
    <property type="match status" value="1"/>
</dbReference>
<accession>A0A4R1GHE2</accession>
<dbReference type="EMBL" id="SMFV01000002">
    <property type="protein sequence ID" value="TCK05279.1"/>
    <property type="molecule type" value="Genomic_DNA"/>
</dbReference>
<protein>
    <submittedName>
        <fullName evidence="3">Alginate production protein</fullName>
    </submittedName>
</protein>
<proteinExistence type="predicted"/>
<dbReference type="RefSeq" id="WP_132525863.1">
    <property type="nucleotide sequence ID" value="NZ_SMFV01000002.1"/>
</dbReference>
<dbReference type="InterPro" id="IPR053728">
    <property type="entry name" value="Alginate_Permeability_Chnl"/>
</dbReference>
<dbReference type="AlphaFoldDB" id="A0A4R1GHE2"/>
<feature type="domain" description="Alginate export" evidence="2">
    <location>
        <begin position="358"/>
        <end position="599"/>
    </location>
</feature>
<dbReference type="Pfam" id="PF05036">
    <property type="entry name" value="SPOR"/>
    <property type="match status" value="1"/>
</dbReference>
<dbReference type="GO" id="GO:0042834">
    <property type="term" value="F:peptidoglycan binding"/>
    <property type="evidence" value="ECO:0007669"/>
    <property type="project" value="InterPro"/>
</dbReference>
<dbReference type="OrthoDB" id="8297at2"/>
<evidence type="ECO:0000259" key="1">
    <source>
        <dbReference type="Pfam" id="PF05036"/>
    </source>
</evidence>
<evidence type="ECO:0000313" key="4">
    <source>
        <dbReference type="Proteomes" id="UP000295777"/>
    </source>
</evidence>
<reference evidence="3 4" key="1">
    <citation type="submission" date="2019-03" db="EMBL/GenBank/DDBJ databases">
        <title>Genomic Encyclopedia of Archaeal and Bacterial Type Strains, Phase II (KMG-II): from individual species to whole genera.</title>
        <authorList>
            <person name="Goeker M."/>
        </authorList>
    </citation>
    <scope>NUCLEOTIDE SEQUENCE [LARGE SCALE GENOMIC DNA]</scope>
    <source>
        <strain evidence="3 4">DSM 24425</strain>
    </source>
</reference>
<comment type="caution">
    <text evidence="3">The sequence shown here is derived from an EMBL/GenBank/DDBJ whole genome shotgun (WGS) entry which is preliminary data.</text>
</comment>
<keyword evidence="4" id="KW-1185">Reference proteome</keyword>
<dbReference type="Proteomes" id="UP000295777">
    <property type="component" value="Unassembled WGS sequence"/>
</dbReference>
<name>A0A4R1GHE2_9BACT</name>
<organism evidence="3 4">
    <name type="scientific">Phorcysia thermohydrogeniphila</name>
    <dbReference type="NCBI Taxonomy" id="936138"/>
    <lineage>
        <taxon>Bacteria</taxon>
        <taxon>Pseudomonadati</taxon>
        <taxon>Aquificota</taxon>
        <taxon>Aquificia</taxon>
        <taxon>Desulfurobacteriales</taxon>
        <taxon>Desulfurobacteriaceae</taxon>
        <taxon>Phorcysia</taxon>
    </lineage>
</organism>
<sequence length="618" mass="71347">MRKGLNKLALVFVFLLYFLTGEASSNSLSGDRDYYCVQLVTSPYPSQLVEMATELSGRFEDVRVEKIGSLYTLRVGFWDRVREGKDVLRELKRRFPSAFMRVCAYKPERWIFPSKVVRKREQEVEEVENRVPEEKSESVAQELHSEEEKEGVLPSWLREGILELPKWFKQAVFSEDKPLDVAASESAKSASSESFTEGALFLKYYLNLYARVADSLESGTCKLEGKDLVLKPGVKFAWSMTDKLSLWGDVRVGGAYQKFLDTHRKKFWLDIRQLYISNRPIFDPNYYGFVFSAGRVLVSEPRGFWFYNSIDGIRVDYLSTLLSGSLWLGKRINDVYVTNNEERSNISGYTYLVGTVDYQYRYRQHIHLFYVKEYRGSSASVGDTFDVWSPVKEKENLNWVGGRWTYSWDDRFEGRKVDLWLDVGYMWGDRDILETQRVGCTATSEVISVASASMDGGGFELGGKYIDNDVGIGARVAGGTEYFYQPRLSSNREHLFGPNTIRYYGEYTNPDLTNTLIFSVFGGYQWKENHWIELNILKYNLVNKDQGTSFSRYFPSPNGKDGDLGWEIDFILEGEEKGLSAKWRYYLIGSYFEPGSAYDGVSEVDRSYGLFLNIKRYW</sequence>
<evidence type="ECO:0000259" key="2">
    <source>
        <dbReference type="Pfam" id="PF13372"/>
    </source>
</evidence>
<dbReference type="InterPro" id="IPR007730">
    <property type="entry name" value="SPOR-like_dom"/>
</dbReference>
<dbReference type="InterPro" id="IPR025388">
    <property type="entry name" value="Alginate_export_dom"/>
</dbReference>